<name>A0A1C6RH63_9ACTN</name>
<dbReference type="Gene3D" id="3.40.50.720">
    <property type="entry name" value="NAD(P)-binding Rossmann-like Domain"/>
    <property type="match status" value="1"/>
</dbReference>
<evidence type="ECO:0000313" key="3">
    <source>
        <dbReference type="Proteomes" id="UP000199413"/>
    </source>
</evidence>
<dbReference type="OrthoDB" id="4115876at2"/>
<dbReference type="STRING" id="568872.GA0070624_0990"/>
<sequence length="222" mass="23024">MKITVFGATGGIGRHLVDQAVAAGHEVTAVARQPGRLAGVPVRVVAADLATADPATLRAAVAGADAVLSGLGPRSAVDAGIAARGTGAIVEAMRESGVRRIVVVSAAPVGVVPSPGRPHPPKRDPGDGPLMRFVLGPAIRRVLRRHYADLALMEEILRDSGLDWTVVRPPRLTDKPLTGAYRTAYGRNVRGGLTVSRADVAQLMLHSLDQPESVGRTVGVAN</sequence>
<gene>
    <name evidence="2" type="ORF">GA0070624_0990</name>
</gene>
<dbReference type="InterPro" id="IPR051606">
    <property type="entry name" value="Polyketide_Oxido-like"/>
</dbReference>
<dbReference type="EMBL" id="FMHV01000002">
    <property type="protein sequence ID" value="SCL16328.1"/>
    <property type="molecule type" value="Genomic_DNA"/>
</dbReference>
<keyword evidence="3" id="KW-1185">Reference proteome</keyword>
<dbReference type="SUPFAM" id="SSF51735">
    <property type="entry name" value="NAD(P)-binding Rossmann-fold domains"/>
    <property type="match status" value="1"/>
</dbReference>
<protein>
    <submittedName>
        <fullName evidence="2">Putative NADH-flavin reductase</fullName>
    </submittedName>
</protein>
<accession>A0A1C6RH63</accession>
<dbReference type="Pfam" id="PF13460">
    <property type="entry name" value="NAD_binding_10"/>
    <property type="match status" value="1"/>
</dbReference>
<proteinExistence type="predicted"/>
<feature type="domain" description="NAD(P)-binding" evidence="1">
    <location>
        <begin position="7"/>
        <end position="211"/>
    </location>
</feature>
<dbReference type="InterPro" id="IPR036291">
    <property type="entry name" value="NAD(P)-bd_dom_sf"/>
</dbReference>
<dbReference type="Proteomes" id="UP000199413">
    <property type="component" value="Unassembled WGS sequence"/>
</dbReference>
<dbReference type="AlphaFoldDB" id="A0A1C6RH63"/>
<evidence type="ECO:0000313" key="2">
    <source>
        <dbReference type="EMBL" id="SCL16328.1"/>
    </source>
</evidence>
<evidence type="ECO:0000259" key="1">
    <source>
        <dbReference type="Pfam" id="PF13460"/>
    </source>
</evidence>
<dbReference type="PANTHER" id="PTHR43355">
    <property type="entry name" value="FLAVIN REDUCTASE (NADPH)"/>
    <property type="match status" value="1"/>
</dbReference>
<organism evidence="2 3">
    <name type="scientific">Micromonospora rhizosphaerae</name>
    <dbReference type="NCBI Taxonomy" id="568872"/>
    <lineage>
        <taxon>Bacteria</taxon>
        <taxon>Bacillati</taxon>
        <taxon>Actinomycetota</taxon>
        <taxon>Actinomycetes</taxon>
        <taxon>Micromonosporales</taxon>
        <taxon>Micromonosporaceae</taxon>
        <taxon>Micromonospora</taxon>
    </lineage>
</organism>
<dbReference type="GO" id="GO:0004074">
    <property type="term" value="F:biliverdin reductase [NAD(P)H] activity"/>
    <property type="evidence" value="ECO:0007669"/>
    <property type="project" value="TreeGrafter"/>
</dbReference>
<dbReference type="InterPro" id="IPR016040">
    <property type="entry name" value="NAD(P)-bd_dom"/>
</dbReference>
<dbReference type="PANTHER" id="PTHR43355:SF2">
    <property type="entry name" value="FLAVIN REDUCTASE (NADPH)"/>
    <property type="match status" value="1"/>
</dbReference>
<dbReference type="GO" id="GO:0042602">
    <property type="term" value="F:riboflavin reductase (NADPH) activity"/>
    <property type="evidence" value="ECO:0007669"/>
    <property type="project" value="TreeGrafter"/>
</dbReference>
<dbReference type="RefSeq" id="WP_091337023.1">
    <property type="nucleotide sequence ID" value="NZ_FMHV01000002.1"/>
</dbReference>
<reference evidence="3" key="1">
    <citation type="submission" date="2016-06" db="EMBL/GenBank/DDBJ databases">
        <authorList>
            <person name="Varghese N."/>
            <person name="Submissions Spin"/>
        </authorList>
    </citation>
    <scope>NUCLEOTIDE SEQUENCE [LARGE SCALE GENOMIC DNA]</scope>
    <source>
        <strain evidence="3">DSM 45431</strain>
    </source>
</reference>